<feature type="transmembrane region" description="Helical" evidence="8">
    <location>
        <begin position="34"/>
        <end position="53"/>
    </location>
</feature>
<feature type="transmembrane region" description="Helical" evidence="8">
    <location>
        <begin position="127"/>
        <end position="150"/>
    </location>
</feature>
<dbReference type="InterPro" id="IPR004776">
    <property type="entry name" value="Mem_transp_PIN-like"/>
</dbReference>
<keyword evidence="6 8" id="KW-1133">Transmembrane helix</keyword>
<feature type="transmembrane region" description="Helical" evidence="8">
    <location>
        <begin position="68"/>
        <end position="87"/>
    </location>
</feature>
<feature type="transmembrane region" description="Helical" evidence="8">
    <location>
        <begin position="99"/>
        <end position="121"/>
    </location>
</feature>
<feature type="transmembrane region" description="Helical" evidence="8">
    <location>
        <begin position="196"/>
        <end position="215"/>
    </location>
</feature>
<keyword evidence="4" id="KW-1003">Cell membrane</keyword>
<dbReference type="PANTHER" id="PTHR36838:SF1">
    <property type="entry name" value="SLR1864 PROTEIN"/>
    <property type="match status" value="1"/>
</dbReference>
<comment type="similarity">
    <text evidence="2">Belongs to the auxin efflux carrier (TC 2.A.69) family.</text>
</comment>
<feature type="transmembrane region" description="Helical" evidence="8">
    <location>
        <begin position="289"/>
        <end position="312"/>
    </location>
</feature>
<reference evidence="9" key="1">
    <citation type="submission" date="2021-04" db="EMBL/GenBank/DDBJ databases">
        <title>Sinoanaerobacter chloroacetimidivorans sp. nov., an obligate anaerobic bacterium isolated from anaerobic sludge.</title>
        <authorList>
            <person name="Bao Y."/>
        </authorList>
    </citation>
    <scope>NUCLEOTIDE SEQUENCE</scope>
    <source>
        <strain evidence="9">BAD-6</strain>
    </source>
</reference>
<keyword evidence="3" id="KW-0813">Transport</keyword>
<name>A0A8J8B2T1_9FIRM</name>
<evidence type="ECO:0000256" key="4">
    <source>
        <dbReference type="ARBA" id="ARBA00022475"/>
    </source>
</evidence>
<dbReference type="RefSeq" id="WP_227017695.1">
    <property type="nucleotide sequence ID" value="NZ_JAGSND010000003.1"/>
</dbReference>
<reference evidence="9" key="2">
    <citation type="submission" date="2021-04" db="EMBL/GenBank/DDBJ databases">
        <authorList>
            <person name="Liu J."/>
        </authorList>
    </citation>
    <scope>NUCLEOTIDE SEQUENCE</scope>
    <source>
        <strain evidence="9">BAD-6</strain>
    </source>
</reference>
<dbReference type="AlphaFoldDB" id="A0A8J8B2T1"/>
<dbReference type="Pfam" id="PF03547">
    <property type="entry name" value="Mem_trans"/>
    <property type="match status" value="1"/>
</dbReference>
<protein>
    <submittedName>
        <fullName evidence="9">AEC family transporter</fullName>
    </submittedName>
</protein>
<dbReference type="InterPro" id="IPR038770">
    <property type="entry name" value="Na+/solute_symporter_sf"/>
</dbReference>
<dbReference type="GO" id="GO:0005886">
    <property type="term" value="C:plasma membrane"/>
    <property type="evidence" value="ECO:0007669"/>
    <property type="project" value="UniProtKB-SubCell"/>
</dbReference>
<evidence type="ECO:0000313" key="9">
    <source>
        <dbReference type="EMBL" id="MBR0597565.1"/>
    </source>
</evidence>
<keyword evidence="10" id="KW-1185">Reference proteome</keyword>
<feature type="transmembrane region" description="Helical" evidence="8">
    <location>
        <begin position="162"/>
        <end position="184"/>
    </location>
</feature>
<dbReference type="Gene3D" id="1.20.1530.20">
    <property type="match status" value="1"/>
</dbReference>
<evidence type="ECO:0000256" key="2">
    <source>
        <dbReference type="ARBA" id="ARBA00010145"/>
    </source>
</evidence>
<keyword evidence="7 8" id="KW-0472">Membrane</keyword>
<feature type="transmembrane region" description="Helical" evidence="8">
    <location>
        <begin position="252"/>
        <end position="277"/>
    </location>
</feature>
<evidence type="ECO:0000256" key="6">
    <source>
        <dbReference type="ARBA" id="ARBA00022989"/>
    </source>
</evidence>
<organism evidence="9 10">
    <name type="scientific">Sinanaerobacter chloroacetimidivorans</name>
    <dbReference type="NCBI Taxonomy" id="2818044"/>
    <lineage>
        <taxon>Bacteria</taxon>
        <taxon>Bacillati</taxon>
        <taxon>Bacillota</taxon>
        <taxon>Clostridia</taxon>
        <taxon>Peptostreptococcales</taxon>
        <taxon>Anaerovoracaceae</taxon>
        <taxon>Sinanaerobacter</taxon>
    </lineage>
</organism>
<feature type="transmembrane region" description="Helical" evidence="8">
    <location>
        <begin position="6"/>
        <end position="22"/>
    </location>
</feature>
<feature type="transmembrane region" description="Helical" evidence="8">
    <location>
        <begin position="227"/>
        <end position="246"/>
    </location>
</feature>
<proteinExistence type="inferred from homology"/>
<gene>
    <name evidence="9" type="ORF">KCX82_06760</name>
</gene>
<evidence type="ECO:0000313" key="10">
    <source>
        <dbReference type="Proteomes" id="UP000675664"/>
    </source>
</evidence>
<dbReference type="GO" id="GO:0055085">
    <property type="term" value="P:transmembrane transport"/>
    <property type="evidence" value="ECO:0007669"/>
    <property type="project" value="InterPro"/>
</dbReference>
<sequence>MFMIFINILSVFSITLIGFVANKIKWLPLESSKYLSQILVNISSPCLVIYSMSQQDLTSDSLASVKQVMLLMLLMLVAGSILSVPIVKIMKVEKNDQGVYRTLLALTNNGFMGYPLALAVFGQAGLFLMIVANAIFCIYLYSVGLLLMLYDREEKMNAKDTLKSIFSIPVISCVIGLLIFIFGIEFSPVLENFLNTVGSMTIPLSMLIIGIQLAGSSIREVLQNRKLFLATILKLTVMPGILFLIFMSFHFIPLVFCVVVFAMAMPSAAVIVVLADIHGANSRLAAEGVFLTTLFSLISIPFIAILLTMYLAG</sequence>
<dbReference type="EMBL" id="JAGSND010000003">
    <property type="protein sequence ID" value="MBR0597565.1"/>
    <property type="molecule type" value="Genomic_DNA"/>
</dbReference>
<evidence type="ECO:0000256" key="5">
    <source>
        <dbReference type="ARBA" id="ARBA00022692"/>
    </source>
</evidence>
<comment type="subcellular location">
    <subcellularLocation>
        <location evidence="1">Cell membrane</location>
        <topology evidence="1">Multi-pass membrane protein</topology>
    </subcellularLocation>
</comment>
<evidence type="ECO:0000256" key="7">
    <source>
        <dbReference type="ARBA" id="ARBA00023136"/>
    </source>
</evidence>
<comment type="caution">
    <text evidence="9">The sequence shown here is derived from an EMBL/GenBank/DDBJ whole genome shotgun (WGS) entry which is preliminary data.</text>
</comment>
<evidence type="ECO:0000256" key="3">
    <source>
        <dbReference type="ARBA" id="ARBA00022448"/>
    </source>
</evidence>
<accession>A0A8J8B2T1</accession>
<dbReference type="PANTHER" id="PTHR36838">
    <property type="entry name" value="AUXIN EFFLUX CARRIER FAMILY PROTEIN"/>
    <property type="match status" value="1"/>
</dbReference>
<evidence type="ECO:0000256" key="8">
    <source>
        <dbReference type="SAM" id="Phobius"/>
    </source>
</evidence>
<dbReference type="Proteomes" id="UP000675664">
    <property type="component" value="Unassembled WGS sequence"/>
</dbReference>
<keyword evidence="5 8" id="KW-0812">Transmembrane</keyword>
<evidence type="ECO:0000256" key="1">
    <source>
        <dbReference type="ARBA" id="ARBA00004651"/>
    </source>
</evidence>